<feature type="repeat" description="TPR" evidence="3">
    <location>
        <begin position="165"/>
        <end position="198"/>
    </location>
</feature>
<dbReference type="Pfam" id="PF13181">
    <property type="entry name" value="TPR_8"/>
    <property type="match status" value="1"/>
</dbReference>
<dbReference type="SUPFAM" id="SSF48452">
    <property type="entry name" value="TPR-like"/>
    <property type="match status" value="1"/>
</dbReference>
<accession>A0A2W5T4E2</accession>
<dbReference type="InterPro" id="IPR011990">
    <property type="entry name" value="TPR-like_helical_dom_sf"/>
</dbReference>
<dbReference type="Gene3D" id="1.25.40.10">
    <property type="entry name" value="Tetratricopeptide repeat domain"/>
    <property type="match status" value="1"/>
</dbReference>
<dbReference type="SMART" id="SM00028">
    <property type="entry name" value="TPR"/>
    <property type="match status" value="4"/>
</dbReference>
<sequence length="281" mass="31249">MPVFQREPPAPNASSPSTPGSRPGTGGHSTVIQLGKLFSAFCLALFVSGCAHVSDHDREQSNLRYELAVQSLVKEPQQALKEAEAALVLNPENADAWHVKGLLLHHSFRRLEEARAAFARALELKNPFPEANNNLGNLYMDQKRWDDAIAQYQLALNDVMFREPYLAQSNMGWAYFKKGDNKSAIENIRAALQVSPKYCLGELQLGQIYESQQSATEACKYFGRYREHCPDRADAWQRDAVCLAQNGDAAAATKAFDTCIEKAGSDDQKDVCKSLKEQLLK</sequence>
<evidence type="ECO:0000256" key="4">
    <source>
        <dbReference type="SAM" id="MobiDB-lite"/>
    </source>
</evidence>
<gene>
    <name evidence="5" type="ORF">DI536_26650</name>
</gene>
<dbReference type="Pfam" id="PF13432">
    <property type="entry name" value="TPR_16"/>
    <property type="match status" value="1"/>
</dbReference>
<dbReference type="PANTHER" id="PTHR44227">
    <property type="match status" value="1"/>
</dbReference>
<evidence type="ECO:0000313" key="5">
    <source>
        <dbReference type="EMBL" id="PZR07743.1"/>
    </source>
</evidence>
<dbReference type="PROSITE" id="PS50005">
    <property type="entry name" value="TPR"/>
    <property type="match status" value="1"/>
</dbReference>
<dbReference type="Proteomes" id="UP000249061">
    <property type="component" value="Unassembled WGS sequence"/>
</dbReference>
<dbReference type="PANTHER" id="PTHR44227:SF3">
    <property type="entry name" value="PROTEIN O-MANNOSYL-TRANSFERASE TMTC4"/>
    <property type="match status" value="1"/>
</dbReference>
<evidence type="ECO:0000256" key="3">
    <source>
        <dbReference type="PROSITE-ProRule" id="PRU00339"/>
    </source>
</evidence>
<keyword evidence="1" id="KW-0677">Repeat</keyword>
<keyword evidence="2 3" id="KW-0802">TPR repeat</keyword>
<reference evidence="5 6" key="1">
    <citation type="submission" date="2017-08" db="EMBL/GenBank/DDBJ databases">
        <title>Infants hospitalized years apart are colonized by the same room-sourced microbial strains.</title>
        <authorList>
            <person name="Brooks B."/>
            <person name="Olm M.R."/>
            <person name="Firek B.A."/>
            <person name="Baker R."/>
            <person name="Thomas B.C."/>
            <person name="Morowitz M.J."/>
            <person name="Banfield J.F."/>
        </authorList>
    </citation>
    <scope>NUCLEOTIDE SEQUENCE [LARGE SCALE GENOMIC DNA]</scope>
    <source>
        <strain evidence="5">S2_003_000_R2_14</strain>
    </source>
</reference>
<protein>
    <submittedName>
        <fullName evidence="5">Social gliding motility protein Tgl</fullName>
    </submittedName>
</protein>
<dbReference type="AlphaFoldDB" id="A0A2W5T4E2"/>
<evidence type="ECO:0000256" key="1">
    <source>
        <dbReference type="ARBA" id="ARBA00022737"/>
    </source>
</evidence>
<comment type="caution">
    <text evidence="5">The sequence shown here is derived from an EMBL/GenBank/DDBJ whole genome shotgun (WGS) entry which is preliminary data.</text>
</comment>
<evidence type="ECO:0000256" key="2">
    <source>
        <dbReference type="ARBA" id="ARBA00022803"/>
    </source>
</evidence>
<feature type="compositionally biased region" description="Low complexity" evidence="4">
    <location>
        <begin position="12"/>
        <end position="22"/>
    </location>
</feature>
<organism evidence="5 6">
    <name type="scientific">Archangium gephyra</name>
    <dbReference type="NCBI Taxonomy" id="48"/>
    <lineage>
        <taxon>Bacteria</taxon>
        <taxon>Pseudomonadati</taxon>
        <taxon>Myxococcota</taxon>
        <taxon>Myxococcia</taxon>
        <taxon>Myxococcales</taxon>
        <taxon>Cystobacterineae</taxon>
        <taxon>Archangiaceae</taxon>
        <taxon>Archangium</taxon>
    </lineage>
</organism>
<dbReference type="InterPro" id="IPR019734">
    <property type="entry name" value="TPR_rpt"/>
</dbReference>
<dbReference type="InterPro" id="IPR052346">
    <property type="entry name" value="O-mannosyl-transferase_TMTC"/>
</dbReference>
<feature type="region of interest" description="Disordered" evidence="4">
    <location>
        <begin position="1"/>
        <end position="28"/>
    </location>
</feature>
<name>A0A2W5T4E2_9BACT</name>
<evidence type="ECO:0000313" key="6">
    <source>
        <dbReference type="Proteomes" id="UP000249061"/>
    </source>
</evidence>
<dbReference type="EMBL" id="QFQP01000029">
    <property type="protein sequence ID" value="PZR07743.1"/>
    <property type="molecule type" value="Genomic_DNA"/>
</dbReference>
<dbReference type="NCBIfam" id="NF033762">
    <property type="entry name" value="social_mot_Tgl"/>
    <property type="match status" value="1"/>
</dbReference>
<proteinExistence type="predicted"/>